<comment type="caution">
    <text evidence="1">The sequence shown here is derived from an EMBL/GenBank/DDBJ whole genome shotgun (WGS) entry which is preliminary data.</text>
</comment>
<keyword evidence="2" id="KW-1185">Reference proteome</keyword>
<evidence type="ECO:0000313" key="2">
    <source>
        <dbReference type="Proteomes" id="UP001596108"/>
    </source>
</evidence>
<gene>
    <name evidence="1" type="ORF">ACFPQ4_12485</name>
</gene>
<dbReference type="RefSeq" id="WP_378112185.1">
    <property type="nucleotide sequence ID" value="NZ_JBHSNC010000038.1"/>
</dbReference>
<name>A0ABW0R0G6_9BACL</name>
<dbReference type="EMBL" id="JBHSNC010000038">
    <property type="protein sequence ID" value="MFC5530246.1"/>
    <property type="molecule type" value="Genomic_DNA"/>
</dbReference>
<dbReference type="Proteomes" id="UP001596108">
    <property type="component" value="Unassembled WGS sequence"/>
</dbReference>
<proteinExistence type="predicted"/>
<protein>
    <submittedName>
        <fullName evidence="1">Uncharacterized protein</fullName>
    </submittedName>
</protein>
<reference evidence="2" key="1">
    <citation type="journal article" date="2019" name="Int. J. Syst. Evol. Microbiol.">
        <title>The Global Catalogue of Microorganisms (GCM) 10K type strain sequencing project: providing services to taxonomists for standard genome sequencing and annotation.</title>
        <authorList>
            <consortium name="The Broad Institute Genomics Platform"/>
            <consortium name="The Broad Institute Genome Sequencing Center for Infectious Disease"/>
            <person name="Wu L."/>
            <person name="Ma J."/>
        </authorList>
    </citation>
    <scope>NUCLEOTIDE SEQUENCE [LARGE SCALE GENOMIC DNA]</scope>
    <source>
        <strain evidence="2">CGMCC 1.18578</strain>
    </source>
</reference>
<accession>A0ABW0R0G6</accession>
<organism evidence="1 2">
    <name type="scientific">Cohnella yongneupensis</name>
    <dbReference type="NCBI Taxonomy" id="425006"/>
    <lineage>
        <taxon>Bacteria</taxon>
        <taxon>Bacillati</taxon>
        <taxon>Bacillota</taxon>
        <taxon>Bacilli</taxon>
        <taxon>Bacillales</taxon>
        <taxon>Paenibacillaceae</taxon>
        <taxon>Cohnella</taxon>
    </lineage>
</organism>
<sequence>MKSNLFVFTNPNTVEGTMNQARRLFENNGRTLQAESIVLPGTFELIMQGKKEQYVDEVSNGLIRIARDNPGHRIVAAQLSMVPAAQTAGNSAGVKIGNALDSLTLDLGDLLV</sequence>
<evidence type="ECO:0000313" key="1">
    <source>
        <dbReference type="EMBL" id="MFC5530246.1"/>
    </source>
</evidence>